<name>A0A0C2MN04_THEKT</name>
<dbReference type="Proteomes" id="UP000031668">
    <property type="component" value="Unassembled WGS sequence"/>
</dbReference>
<sequence length="150" mass="17085">MSPEGIEHSPHRCLPSGRLAVLLRDNYLSKNLVFIYPYTSSPLRERSLCLGSRRLTRIGHPTADTKCHVKGESERNRTDICSMLTEWSPYCITQRFLLSSSTSGLSYTGISLTYNVIEIDQSPIFAHQYQPVIQVEFSKCFLYFAIKSSK</sequence>
<accession>A0A0C2MN04</accession>
<keyword evidence="2" id="KW-1185">Reference proteome</keyword>
<dbReference type="AlphaFoldDB" id="A0A0C2MN04"/>
<proteinExistence type="predicted"/>
<evidence type="ECO:0000313" key="2">
    <source>
        <dbReference type="Proteomes" id="UP000031668"/>
    </source>
</evidence>
<gene>
    <name evidence="1" type="ORF">RF11_08635</name>
</gene>
<protein>
    <submittedName>
        <fullName evidence="1">Uncharacterized protein</fullName>
    </submittedName>
</protein>
<reference evidence="1 2" key="1">
    <citation type="journal article" date="2014" name="Genome Biol. Evol.">
        <title>The genome of the myxosporean Thelohanellus kitauei shows adaptations to nutrient acquisition within its fish host.</title>
        <authorList>
            <person name="Yang Y."/>
            <person name="Xiong J."/>
            <person name="Zhou Z."/>
            <person name="Huo F."/>
            <person name="Miao W."/>
            <person name="Ran C."/>
            <person name="Liu Y."/>
            <person name="Zhang J."/>
            <person name="Feng J."/>
            <person name="Wang M."/>
            <person name="Wang M."/>
            <person name="Wang L."/>
            <person name="Yao B."/>
        </authorList>
    </citation>
    <scope>NUCLEOTIDE SEQUENCE [LARGE SCALE GENOMIC DNA]</scope>
    <source>
        <strain evidence="1">Wuqing</strain>
    </source>
</reference>
<dbReference type="EMBL" id="JWZT01003734">
    <property type="protein sequence ID" value="KII65735.1"/>
    <property type="molecule type" value="Genomic_DNA"/>
</dbReference>
<organism evidence="1 2">
    <name type="scientific">Thelohanellus kitauei</name>
    <name type="common">Myxosporean</name>
    <dbReference type="NCBI Taxonomy" id="669202"/>
    <lineage>
        <taxon>Eukaryota</taxon>
        <taxon>Metazoa</taxon>
        <taxon>Cnidaria</taxon>
        <taxon>Myxozoa</taxon>
        <taxon>Myxosporea</taxon>
        <taxon>Bivalvulida</taxon>
        <taxon>Platysporina</taxon>
        <taxon>Myxobolidae</taxon>
        <taxon>Thelohanellus</taxon>
    </lineage>
</organism>
<evidence type="ECO:0000313" key="1">
    <source>
        <dbReference type="EMBL" id="KII65735.1"/>
    </source>
</evidence>
<comment type="caution">
    <text evidence="1">The sequence shown here is derived from an EMBL/GenBank/DDBJ whole genome shotgun (WGS) entry which is preliminary data.</text>
</comment>